<evidence type="ECO:0000256" key="1">
    <source>
        <dbReference type="SAM" id="MobiDB-lite"/>
    </source>
</evidence>
<name>A0ABY9C258_VITVI</name>
<dbReference type="EMBL" id="CP126653">
    <property type="protein sequence ID" value="WJZ89017.1"/>
    <property type="molecule type" value="Genomic_DNA"/>
</dbReference>
<protein>
    <recommendedName>
        <fullName evidence="4">LisH domain-containing protein</fullName>
    </recommendedName>
</protein>
<dbReference type="Proteomes" id="UP001227230">
    <property type="component" value="Chromosome 6"/>
</dbReference>
<dbReference type="InterPro" id="IPR006594">
    <property type="entry name" value="LisH"/>
</dbReference>
<accession>A0ABY9C258</accession>
<dbReference type="PANTHER" id="PTHR44376:SF8">
    <property type="entry name" value="TRANSCRIPTIONAL COREPRESSOR LEUNIG-LIKE"/>
    <property type="match status" value="1"/>
</dbReference>
<gene>
    <name evidence="2" type="ORF">VitviT2T_008268</name>
</gene>
<keyword evidence="3" id="KW-1185">Reference proteome</keyword>
<evidence type="ECO:0008006" key="4">
    <source>
        <dbReference type="Google" id="ProtNLM"/>
    </source>
</evidence>
<sequence>MFEYYLYDYLLKNKMGETAEIFGREANLNFDLTRPPLVDTPDGFLHEWWGIFYDMFRSRMAANEERDDGSSLSRQHEMNGKLQNPAISADPGCTLQPIGAGGVTSVVQSTDISGLRDVP</sequence>
<organism evidence="2 3">
    <name type="scientific">Vitis vinifera</name>
    <name type="common">Grape</name>
    <dbReference type="NCBI Taxonomy" id="29760"/>
    <lineage>
        <taxon>Eukaryota</taxon>
        <taxon>Viridiplantae</taxon>
        <taxon>Streptophyta</taxon>
        <taxon>Embryophyta</taxon>
        <taxon>Tracheophyta</taxon>
        <taxon>Spermatophyta</taxon>
        <taxon>Magnoliopsida</taxon>
        <taxon>eudicotyledons</taxon>
        <taxon>Gunneridae</taxon>
        <taxon>Pentapetalae</taxon>
        <taxon>rosids</taxon>
        <taxon>Vitales</taxon>
        <taxon>Vitaceae</taxon>
        <taxon>Viteae</taxon>
        <taxon>Vitis</taxon>
    </lineage>
</organism>
<proteinExistence type="predicted"/>
<evidence type="ECO:0000313" key="3">
    <source>
        <dbReference type="Proteomes" id="UP001227230"/>
    </source>
</evidence>
<dbReference type="PROSITE" id="PS50896">
    <property type="entry name" value="LISH"/>
    <property type="match status" value="1"/>
</dbReference>
<evidence type="ECO:0000313" key="2">
    <source>
        <dbReference type="EMBL" id="WJZ89017.1"/>
    </source>
</evidence>
<feature type="region of interest" description="Disordered" evidence="1">
    <location>
        <begin position="64"/>
        <end position="86"/>
    </location>
</feature>
<reference evidence="2 3" key="1">
    <citation type="journal article" date="2023" name="Hortic Res">
        <title>The complete reference genome for grapevine (Vitis vinifera L.) genetics and breeding.</title>
        <authorList>
            <person name="Shi X."/>
            <person name="Cao S."/>
            <person name="Wang X."/>
            <person name="Huang S."/>
            <person name="Wang Y."/>
            <person name="Liu Z."/>
            <person name="Liu W."/>
            <person name="Leng X."/>
            <person name="Peng Y."/>
            <person name="Wang N."/>
            <person name="Wang Y."/>
            <person name="Ma Z."/>
            <person name="Xu X."/>
            <person name="Zhang F."/>
            <person name="Xue H."/>
            <person name="Zhong H."/>
            <person name="Wang Y."/>
            <person name="Zhang K."/>
            <person name="Velt A."/>
            <person name="Avia K."/>
            <person name="Holtgrawe D."/>
            <person name="Grimplet J."/>
            <person name="Matus J.T."/>
            <person name="Ware D."/>
            <person name="Wu X."/>
            <person name="Wang H."/>
            <person name="Liu C."/>
            <person name="Fang Y."/>
            <person name="Rustenholz C."/>
            <person name="Cheng Z."/>
            <person name="Xiao H."/>
            <person name="Zhou Y."/>
        </authorList>
    </citation>
    <scope>NUCLEOTIDE SEQUENCE [LARGE SCALE GENOMIC DNA]</scope>
    <source>
        <strain evidence="3">cv. Pinot noir / PN40024</strain>
        <tissue evidence="2">Leaf</tissue>
    </source>
</reference>
<dbReference type="Pfam" id="PF08513">
    <property type="entry name" value="LisH"/>
    <property type="match status" value="1"/>
</dbReference>
<dbReference type="PANTHER" id="PTHR44376">
    <property type="entry name" value="TRANSCRIPTIONAL REGULATOR OF FILAMENTOUS GROWTH FLO8"/>
    <property type="match status" value="1"/>
</dbReference>
<dbReference type="InterPro" id="IPR044716">
    <property type="entry name" value="LEUNIG-like"/>
</dbReference>